<dbReference type="Pfam" id="PF00646">
    <property type="entry name" value="F-box"/>
    <property type="match status" value="1"/>
</dbReference>
<dbReference type="PANTHER" id="PTHR44259:SF107">
    <property type="entry name" value="F-BOX PROTEIN SKIP23-LIKE"/>
    <property type="match status" value="1"/>
</dbReference>
<dbReference type="GeneID" id="120280472"/>
<dbReference type="PROSITE" id="PS50181">
    <property type="entry name" value="FBOX"/>
    <property type="match status" value="1"/>
</dbReference>
<protein>
    <submittedName>
        <fullName evidence="3">F-box protein At2g33190</fullName>
    </submittedName>
</protein>
<dbReference type="Pfam" id="PF03478">
    <property type="entry name" value="Beta-prop_KIB1-4"/>
    <property type="match status" value="1"/>
</dbReference>
<dbReference type="AlphaFoldDB" id="A0AB40CYX9"/>
<evidence type="ECO:0000313" key="2">
    <source>
        <dbReference type="Proteomes" id="UP001515500"/>
    </source>
</evidence>
<feature type="domain" description="F-box" evidence="1">
    <location>
        <begin position="1"/>
        <end position="51"/>
    </location>
</feature>
<evidence type="ECO:0000313" key="3">
    <source>
        <dbReference type="RefSeq" id="XP_039143264.1"/>
    </source>
</evidence>
<dbReference type="RefSeq" id="XP_039143264.1">
    <property type="nucleotide sequence ID" value="XM_039287330.1"/>
</dbReference>
<dbReference type="Proteomes" id="UP001515500">
    <property type="component" value="Chromosome 17"/>
</dbReference>
<name>A0AB40CYX9_DIOCR</name>
<organism evidence="2 3">
    <name type="scientific">Dioscorea cayennensis subsp. rotundata</name>
    <name type="common">White Guinea yam</name>
    <name type="synonym">Dioscorea rotundata</name>
    <dbReference type="NCBI Taxonomy" id="55577"/>
    <lineage>
        <taxon>Eukaryota</taxon>
        <taxon>Viridiplantae</taxon>
        <taxon>Streptophyta</taxon>
        <taxon>Embryophyta</taxon>
        <taxon>Tracheophyta</taxon>
        <taxon>Spermatophyta</taxon>
        <taxon>Magnoliopsida</taxon>
        <taxon>Liliopsida</taxon>
        <taxon>Dioscoreales</taxon>
        <taxon>Dioscoreaceae</taxon>
        <taxon>Dioscorea</taxon>
    </lineage>
</organism>
<gene>
    <name evidence="3" type="primary">LOC120280472</name>
</gene>
<dbReference type="PANTHER" id="PTHR44259">
    <property type="entry name" value="OS07G0183000 PROTEIN-RELATED"/>
    <property type="match status" value="1"/>
</dbReference>
<reference evidence="3" key="1">
    <citation type="submission" date="2025-08" db="UniProtKB">
        <authorList>
            <consortium name="RefSeq"/>
        </authorList>
    </citation>
    <scope>IDENTIFICATION</scope>
</reference>
<evidence type="ECO:0000259" key="1">
    <source>
        <dbReference type="PROSITE" id="PS50181"/>
    </source>
</evidence>
<proteinExistence type="predicted"/>
<accession>A0AB40CYX9</accession>
<keyword evidence="2" id="KW-1185">Reference proteome</keyword>
<dbReference type="Gene3D" id="1.20.1280.50">
    <property type="match status" value="1"/>
</dbReference>
<dbReference type="InterPro" id="IPR050942">
    <property type="entry name" value="F-box_BR-signaling"/>
</dbReference>
<sequence>MADYASLHKDILQEILKFLSFADYIRFGAVCSQWYEVWYEVVKEKHYFPYLLFFDGDFPMIFNILENVVYQIEISELQEMHCVGFSHGWLIMINPSFDIKLLKPFSKTQVNLPPVPFFWTEEDFDILINKAVISSDPSKSSNYIVAAIYHWSYRLAFWKPGDSESTVITSTFILEDIIWYNGAFYVVGKDSQVCRVEFGMNIKLIEIASQDKWDSHRKKIYMVDFMGDLLLIYRMIYPTGYNSLKTKCFKLFKLDLEENQFVEMKNINGFVLFCFWVLIMPC</sequence>
<dbReference type="InterPro" id="IPR005174">
    <property type="entry name" value="KIB1-4_b-propeller"/>
</dbReference>
<dbReference type="CDD" id="cd09917">
    <property type="entry name" value="F-box_SF"/>
    <property type="match status" value="1"/>
</dbReference>
<dbReference type="InterPro" id="IPR036047">
    <property type="entry name" value="F-box-like_dom_sf"/>
</dbReference>
<dbReference type="SUPFAM" id="SSF81383">
    <property type="entry name" value="F-box domain"/>
    <property type="match status" value="1"/>
</dbReference>
<dbReference type="InterPro" id="IPR001810">
    <property type="entry name" value="F-box_dom"/>
</dbReference>